<keyword evidence="1" id="KW-0812">Transmembrane</keyword>
<evidence type="ECO:0000313" key="3">
    <source>
        <dbReference type="EMBL" id="CAL4152655.1"/>
    </source>
</evidence>
<proteinExistence type="predicted"/>
<comment type="caution">
    <text evidence="3">The sequence shown here is derived from an EMBL/GenBank/DDBJ whole genome shotgun (WGS) entry which is preliminary data.</text>
</comment>
<keyword evidence="1" id="KW-1133">Transmembrane helix</keyword>
<gene>
    <name evidence="3" type="ORF">MNOR_LOCUS31008</name>
</gene>
<feature type="chain" id="PRO_5043382636" description="Immunoglobulin V-set domain-containing protein" evidence="2">
    <location>
        <begin position="30"/>
        <end position="209"/>
    </location>
</feature>
<keyword evidence="4" id="KW-1185">Reference proteome</keyword>
<evidence type="ECO:0000256" key="2">
    <source>
        <dbReference type="SAM" id="SignalP"/>
    </source>
</evidence>
<dbReference type="EMBL" id="CAXKWB010039040">
    <property type="protein sequence ID" value="CAL4152655.1"/>
    <property type="molecule type" value="Genomic_DNA"/>
</dbReference>
<organism evidence="3 4">
    <name type="scientific">Meganyctiphanes norvegica</name>
    <name type="common">Northern krill</name>
    <name type="synonym">Thysanopoda norvegica</name>
    <dbReference type="NCBI Taxonomy" id="48144"/>
    <lineage>
        <taxon>Eukaryota</taxon>
        <taxon>Metazoa</taxon>
        <taxon>Ecdysozoa</taxon>
        <taxon>Arthropoda</taxon>
        <taxon>Crustacea</taxon>
        <taxon>Multicrustacea</taxon>
        <taxon>Malacostraca</taxon>
        <taxon>Eumalacostraca</taxon>
        <taxon>Eucarida</taxon>
        <taxon>Euphausiacea</taxon>
        <taxon>Euphausiidae</taxon>
        <taxon>Meganyctiphanes</taxon>
    </lineage>
</organism>
<reference evidence="3 4" key="1">
    <citation type="submission" date="2024-05" db="EMBL/GenBank/DDBJ databases">
        <authorList>
            <person name="Wallberg A."/>
        </authorList>
    </citation>
    <scope>NUCLEOTIDE SEQUENCE [LARGE SCALE GENOMIC DNA]</scope>
</reference>
<evidence type="ECO:0008006" key="5">
    <source>
        <dbReference type="Google" id="ProtNLM"/>
    </source>
</evidence>
<dbReference type="AlphaFoldDB" id="A0AAV2S1J0"/>
<protein>
    <recommendedName>
        <fullName evidence="5">Immunoglobulin V-set domain-containing protein</fullName>
    </recommendedName>
</protein>
<keyword evidence="1" id="KW-0472">Membrane</keyword>
<evidence type="ECO:0000313" key="4">
    <source>
        <dbReference type="Proteomes" id="UP001497623"/>
    </source>
</evidence>
<sequence>MMYLASEEKSNGVSHCLLLLAVIIGTTAAKDECRTETTTLRFQFKFNRADRPDNILYKVQSNDTEVVLYGRLYSRKASDYDGDKVYFPMGEEGRWHELKLNWSDRDVEVILEDTKEILRPKPGSRESISHIQVATTDTTHWLVCEGFDISTDICDLLPPTQSSSLTRNLMQDETCPTWNLLYVLLVAIAILIIITLCLASHICSQNCCR</sequence>
<feature type="signal peptide" evidence="2">
    <location>
        <begin position="1"/>
        <end position="29"/>
    </location>
</feature>
<name>A0AAV2S1J0_MEGNR</name>
<feature type="transmembrane region" description="Helical" evidence="1">
    <location>
        <begin position="180"/>
        <end position="203"/>
    </location>
</feature>
<evidence type="ECO:0000256" key="1">
    <source>
        <dbReference type="SAM" id="Phobius"/>
    </source>
</evidence>
<accession>A0AAV2S1J0</accession>
<keyword evidence="2" id="KW-0732">Signal</keyword>
<dbReference type="Proteomes" id="UP001497623">
    <property type="component" value="Unassembled WGS sequence"/>
</dbReference>